<sequence length="174" mass="20434">MKLTLKRDLPLLLAALLVIWGLWYARPIGVETLYPELEPDIIEVYLSDFTTYRHEDRRLKLTAGTEEFDDLWSEIRELRFRRSPFNVVVQALPFLEGIVDTYVKYPETDDLDTMSISFAQDNGTDIWRSEHLKFDVDAWSYRDFDHGVTLPLLMKNGHEIGQKMAHELWEQAAE</sequence>
<proteinExistence type="predicted"/>
<evidence type="ECO:0000313" key="1">
    <source>
        <dbReference type="EMBL" id="MBC5769912.1"/>
    </source>
</evidence>
<name>A0A923SAD9_9FIRM</name>
<comment type="caution">
    <text evidence="1">The sequence shown here is derived from an EMBL/GenBank/DDBJ whole genome shotgun (WGS) entry which is preliminary data.</text>
</comment>
<dbReference type="Proteomes" id="UP000620327">
    <property type="component" value="Unassembled WGS sequence"/>
</dbReference>
<evidence type="ECO:0000313" key="2">
    <source>
        <dbReference type="Proteomes" id="UP000620327"/>
    </source>
</evidence>
<gene>
    <name evidence="1" type="ORF">H8Z83_06165</name>
</gene>
<dbReference type="EMBL" id="JACOQI010000004">
    <property type="protein sequence ID" value="MBC5769912.1"/>
    <property type="molecule type" value="Genomic_DNA"/>
</dbReference>
<protein>
    <submittedName>
        <fullName evidence="1">Uncharacterized protein</fullName>
    </submittedName>
</protein>
<dbReference type="AlphaFoldDB" id="A0A923SAD9"/>
<keyword evidence="2" id="KW-1185">Reference proteome</keyword>
<reference evidence="1" key="1">
    <citation type="submission" date="2020-08" db="EMBL/GenBank/DDBJ databases">
        <title>Genome public.</title>
        <authorList>
            <person name="Liu C."/>
            <person name="Sun Q."/>
        </authorList>
    </citation>
    <scope>NUCLEOTIDE SEQUENCE</scope>
    <source>
        <strain evidence="1">BX15</strain>
    </source>
</reference>
<dbReference type="RefSeq" id="WP_187014259.1">
    <property type="nucleotide sequence ID" value="NZ_JACOQI010000004.1"/>
</dbReference>
<organism evidence="1 2">
    <name type="scientific">Dysosmobacter segnis</name>
    <dbReference type="NCBI Taxonomy" id="2763042"/>
    <lineage>
        <taxon>Bacteria</taxon>
        <taxon>Bacillati</taxon>
        <taxon>Bacillota</taxon>
        <taxon>Clostridia</taxon>
        <taxon>Eubacteriales</taxon>
        <taxon>Oscillospiraceae</taxon>
        <taxon>Dysosmobacter</taxon>
    </lineage>
</organism>
<accession>A0A923SAD9</accession>